<evidence type="ECO:0000313" key="3">
    <source>
        <dbReference type="Proteomes" id="UP001152872"/>
    </source>
</evidence>
<dbReference type="GO" id="GO:0032259">
    <property type="term" value="P:methylation"/>
    <property type="evidence" value="ECO:0007669"/>
    <property type="project" value="UniProtKB-KW"/>
</dbReference>
<comment type="caution">
    <text evidence="2">The sequence shown here is derived from an EMBL/GenBank/DDBJ whole genome shotgun (WGS) entry which is preliminary data.</text>
</comment>
<protein>
    <submittedName>
        <fullName evidence="2">FkbM family methyltransferase</fullName>
    </submittedName>
</protein>
<name>A0A9X4RKP4_9CYAN</name>
<evidence type="ECO:0000259" key="1">
    <source>
        <dbReference type="Pfam" id="PF05050"/>
    </source>
</evidence>
<evidence type="ECO:0000313" key="2">
    <source>
        <dbReference type="EMBL" id="MDG3494084.1"/>
    </source>
</evidence>
<dbReference type="PANTHER" id="PTHR36973:SF4">
    <property type="entry name" value="NODULATION PROTEIN"/>
    <property type="match status" value="1"/>
</dbReference>
<dbReference type="NCBIfam" id="TIGR01444">
    <property type="entry name" value="fkbM_fam"/>
    <property type="match status" value="1"/>
</dbReference>
<keyword evidence="2" id="KW-0489">Methyltransferase</keyword>
<accession>A0A9X4RKP4</accession>
<feature type="domain" description="Methyltransferase FkbM" evidence="1">
    <location>
        <begin position="79"/>
        <end position="203"/>
    </location>
</feature>
<dbReference type="Pfam" id="PF05050">
    <property type="entry name" value="Methyltransf_21"/>
    <property type="match status" value="1"/>
</dbReference>
<dbReference type="SUPFAM" id="SSF53335">
    <property type="entry name" value="S-adenosyl-L-methionine-dependent methyltransferases"/>
    <property type="match status" value="1"/>
</dbReference>
<keyword evidence="3" id="KW-1185">Reference proteome</keyword>
<dbReference type="EMBL" id="VBTY01000032">
    <property type="protein sequence ID" value="MDG3494084.1"/>
    <property type="molecule type" value="Genomic_DNA"/>
</dbReference>
<gene>
    <name evidence="2" type="ORF">FEV09_05885</name>
</gene>
<dbReference type="Proteomes" id="UP001152872">
    <property type="component" value="Unassembled WGS sequence"/>
</dbReference>
<dbReference type="RefSeq" id="WP_009626146.1">
    <property type="nucleotide sequence ID" value="NZ_VBTY01000032.1"/>
</dbReference>
<reference evidence="2" key="1">
    <citation type="submission" date="2019-05" db="EMBL/GenBank/DDBJ databases">
        <title>Whole genome sequencing of Pseudanabaena catenata USMAC16.</title>
        <authorList>
            <person name="Khan Z."/>
            <person name="Omar W.M."/>
            <person name="Convey P."/>
            <person name="Merican F."/>
            <person name="Najimudin N."/>
        </authorList>
    </citation>
    <scope>NUCLEOTIDE SEQUENCE</scope>
    <source>
        <strain evidence="2">USMAC16</strain>
    </source>
</reference>
<dbReference type="Gene3D" id="3.40.50.150">
    <property type="entry name" value="Vaccinia Virus protein VP39"/>
    <property type="match status" value="1"/>
</dbReference>
<dbReference type="InterPro" id="IPR006342">
    <property type="entry name" value="FkbM_mtfrase"/>
</dbReference>
<dbReference type="AlphaFoldDB" id="A0A9X4RKP4"/>
<keyword evidence="2" id="KW-0808">Transferase</keyword>
<sequence>MSVFLPSLKKSGILDQIHMTICNVGSRKLVSQDDYASQGWQIFIPNLSIYGFDADADACDAANAELETRQINWKEIHIPLVLGKSIEERTLYVTKDPMCSSLYPPNEPYLARLAELPELVNLDFSFEVDTITLDQFCQDEGISEIDFLQIDVQGADLDVLEGAKNILSHSTLAVQIEVEFSHLYTNQPLFADVDTFLRKYDFTLFDLSKSYRIPRSCSPICSTVRAGQLLWGDAFYFCDLIREDIDRKLKSPSRMLKLACIADIMNFPDYSLEILEYLTLEYGKDPNYNFADNIIEGLAQFPDLVRDGLSSLPVIKRIRDHATNLDLFS</sequence>
<organism evidence="2 3">
    <name type="scientific">Pseudanabaena catenata USMAC16</name>
    <dbReference type="NCBI Taxonomy" id="1855837"/>
    <lineage>
        <taxon>Bacteria</taxon>
        <taxon>Bacillati</taxon>
        <taxon>Cyanobacteriota</taxon>
        <taxon>Cyanophyceae</taxon>
        <taxon>Pseudanabaenales</taxon>
        <taxon>Pseudanabaenaceae</taxon>
        <taxon>Pseudanabaena</taxon>
    </lineage>
</organism>
<dbReference type="PANTHER" id="PTHR36973">
    <property type="entry name" value="SLL1456 PROTEIN-RELATED"/>
    <property type="match status" value="1"/>
</dbReference>
<dbReference type="GO" id="GO:0008171">
    <property type="term" value="F:O-methyltransferase activity"/>
    <property type="evidence" value="ECO:0007669"/>
    <property type="project" value="TreeGrafter"/>
</dbReference>
<proteinExistence type="predicted"/>
<dbReference type="InterPro" id="IPR053188">
    <property type="entry name" value="FkbM_Methyltransferase"/>
</dbReference>
<dbReference type="InterPro" id="IPR029063">
    <property type="entry name" value="SAM-dependent_MTases_sf"/>
</dbReference>